<evidence type="ECO:0000256" key="5">
    <source>
        <dbReference type="SAM" id="MobiDB-lite"/>
    </source>
</evidence>
<evidence type="ECO:0000256" key="4">
    <source>
        <dbReference type="ARBA" id="ARBA00022837"/>
    </source>
</evidence>
<dbReference type="EMBL" id="AE004437">
    <property type="protein sequence ID" value="AAG19662.1"/>
    <property type="molecule type" value="Genomic_DNA"/>
</dbReference>
<dbReference type="GO" id="GO:0005509">
    <property type="term" value="F:calcium ion binding"/>
    <property type="evidence" value="ECO:0007669"/>
    <property type="project" value="InterPro"/>
</dbReference>
<dbReference type="PANTHER" id="PTHR37467:SF1">
    <property type="entry name" value="EXPORTED CALCIUM-BINDING GLYCOPROTEIN"/>
    <property type="match status" value="1"/>
</dbReference>
<dbReference type="InterPro" id="IPR028974">
    <property type="entry name" value="TSP_type-3_rpt"/>
</dbReference>
<comment type="subcellular location">
    <subcellularLocation>
        <location evidence="1">Secreted</location>
    </subcellularLocation>
</comment>
<dbReference type="Gene3D" id="4.10.1080.10">
    <property type="entry name" value="TSP type-3 repeat"/>
    <property type="match status" value="1"/>
</dbReference>
<dbReference type="Proteomes" id="UP000000554">
    <property type="component" value="Chromosome"/>
</dbReference>
<dbReference type="InterPro" id="IPR053180">
    <property type="entry name" value="Ca-binding_acidic-repeat"/>
</dbReference>
<keyword evidence="2" id="KW-0964">Secreted</keyword>
<dbReference type="HOGENOM" id="CLU_743162_0_0_2"/>
<keyword evidence="3" id="KW-0732">Signal</keyword>
<dbReference type="PIR" id="B84287">
    <property type="entry name" value="B84287"/>
</dbReference>
<evidence type="ECO:0000313" key="6">
    <source>
        <dbReference type="EMBL" id="AAG19662.1"/>
    </source>
</evidence>
<dbReference type="SUPFAM" id="SSF103647">
    <property type="entry name" value="TSP type-3 repeat"/>
    <property type="match status" value="1"/>
</dbReference>
<evidence type="ECO:0000313" key="7">
    <source>
        <dbReference type="Proteomes" id="UP000000554"/>
    </source>
</evidence>
<sequence>MFKYTTGSSILVCMSRRRSTAVAAVVVVVAASVAVTAAPAAGRIDTGGGVVTVGVSGPGNATVENDTQFIWRNARTDIVATTQDIVFESTSRYDTYRLRLTNDSLSSFQPVFDDAVATTTVTMREREQRAVSLPVPAGEFETGVHELHVGMYDPETRVEERVNETTITVHAIKRNGDRDGDGLRNDEEVRAGTALLTRDTDDDGLSDGVEVRVAGTDPTERDTDGDGVDDAAELRAGSLPEATGSLAERLQGTPASAVDADFDGLPNTAEAELGTSPTERDTDGDGLTDAVEVGVYDSDPTVADTDGDGLTDGIEVRRFGSDPTAVDTDGDGVNDGREVLDGTDPTQHSALETAHASVIRPSGPSADAFATQLGRVLFGPPEGNA</sequence>
<feature type="region of interest" description="Disordered" evidence="5">
    <location>
        <begin position="257"/>
        <end position="345"/>
    </location>
</feature>
<reference evidence="6 7" key="1">
    <citation type="journal article" date="2000" name="Proc. Natl. Acad. Sci. U.S.A.">
        <title>Genome sequence of Halobacterium species NRC-1.</title>
        <authorList>
            <person name="Ng W.V."/>
            <person name="Kennedy S.P."/>
            <person name="Mahairas G.G."/>
            <person name="Berquist B."/>
            <person name="Pan M."/>
            <person name="Shukla H.D."/>
            <person name="Lasky S.R."/>
            <person name="Baliga N.S."/>
            <person name="Thorsson V."/>
            <person name="Sbrogna J."/>
            <person name="Swartzell S."/>
            <person name="Weir D."/>
            <person name="Hall J."/>
            <person name="Dahl T.A."/>
            <person name="Welti R."/>
            <person name="Goo Y.A."/>
            <person name="Leithauser B."/>
            <person name="Keller K."/>
            <person name="Cruz R."/>
            <person name="Danson M.J."/>
            <person name="Hough D.W."/>
            <person name="Maddocks D.G."/>
            <person name="Jablonski P.E."/>
            <person name="Krebs M.P."/>
            <person name="Angevine C.M."/>
            <person name="Dale H."/>
            <person name="Isenbarger T.A."/>
            <person name="Peck R.F."/>
            <person name="Pohlschroder M."/>
            <person name="Spudich J.L."/>
            <person name="Jung K.W."/>
            <person name="Alam M."/>
            <person name="Freitas T."/>
            <person name="Hou S."/>
            <person name="Daniels C.J."/>
            <person name="Dennis P.P."/>
            <person name="Omer A.D."/>
            <person name="Ebhardt H."/>
            <person name="Lowe T.M."/>
            <person name="Liang P."/>
            <person name="Riley M."/>
            <person name="Hood L."/>
            <person name="DasSarma S."/>
        </authorList>
    </citation>
    <scope>NUCLEOTIDE SEQUENCE [LARGE SCALE GENOMIC DNA]</scope>
    <source>
        <strain evidence="7">ATCC 700922 / JCM 11081 / NRC-1</strain>
    </source>
</reference>
<evidence type="ECO:0000256" key="2">
    <source>
        <dbReference type="ARBA" id="ARBA00022525"/>
    </source>
</evidence>
<evidence type="ECO:0000256" key="3">
    <source>
        <dbReference type="ARBA" id="ARBA00022729"/>
    </source>
</evidence>
<keyword evidence="4" id="KW-0106">Calcium</keyword>
<feature type="region of interest" description="Disordered" evidence="5">
    <location>
        <begin position="173"/>
        <end position="231"/>
    </location>
</feature>
<dbReference type="AlphaFoldDB" id="Q9HQ55"/>
<protein>
    <submittedName>
        <fullName evidence="6">Calcium-binding protein homology</fullName>
    </submittedName>
</protein>
<feature type="compositionally biased region" description="Basic and acidic residues" evidence="5">
    <location>
        <begin position="174"/>
        <end position="190"/>
    </location>
</feature>
<dbReference type="PANTHER" id="PTHR37467">
    <property type="entry name" value="EXPORTED CALCIUM-BINDING GLYCOPROTEIN-RELATED"/>
    <property type="match status" value="1"/>
</dbReference>
<name>Q9HQ55_HALSA</name>
<dbReference type="InterPro" id="IPR059100">
    <property type="entry name" value="TSP3_bac"/>
</dbReference>
<gene>
    <name evidence="6" type="primary">cbp</name>
    <name evidence="6" type="ordered locus">VNG_1320G</name>
</gene>
<keyword evidence="7" id="KW-1185">Reference proteome</keyword>
<proteinExistence type="predicted"/>
<dbReference type="Pfam" id="PF18884">
    <property type="entry name" value="TSP3_bac"/>
    <property type="match status" value="6"/>
</dbReference>
<evidence type="ECO:0000256" key="1">
    <source>
        <dbReference type="ARBA" id="ARBA00004613"/>
    </source>
</evidence>
<accession>Q9HQ55</accession>
<dbReference type="PATRIC" id="fig|64091.14.peg.1010"/>
<dbReference type="PaxDb" id="64091-VNG_1320G"/>
<dbReference type="InParanoid" id="Q9HQ55"/>
<dbReference type="STRING" id="64091.VNG_1320G"/>
<organism evidence="6 7">
    <name type="scientific">Halobacterium salinarum (strain ATCC 700922 / JCM 11081 / NRC-1)</name>
    <name type="common">Halobacterium halobium</name>
    <dbReference type="NCBI Taxonomy" id="64091"/>
    <lineage>
        <taxon>Archaea</taxon>
        <taxon>Methanobacteriati</taxon>
        <taxon>Methanobacteriota</taxon>
        <taxon>Stenosarchaea group</taxon>
        <taxon>Halobacteria</taxon>
        <taxon>Halobacteriales</taxon>
        <taxon>Halobacteriaceae</taxon>
        <taxon>Halobacterium</taxon>
        <taxon>Halobacterium salinarum NRC-34001</taxon>
    </lineage>
</organism>
<dbReference type="KEGG" id="hal:VNG_1320G"/>